<sequence length="184" mass="20225">MSDPVTTAALLRPLPGRRLLAVTEARHWFDERPVPGIPGLLHFWLHFEGAPAIMAHGCGELLMLTEEEPYPSYDMQEYGRTVVGPVHPTDLLGEVVGQCLVDVGLIQGYSTLPTVGGVLFRFERTELLVATLADEWICQPGPIPDELRPYLSLIGWLNSPTSPAEGPPAQAKSRYFNLARRPSG</sequence>
<gene>
    <name evidence="2" type="ORF">ACFQ4H_02365</name>
</gene>
<feature type="region of interest" description="Disordered" evidence="1">
    <location>
        <begin position="162"/>
        <end position="184"/>
    </location>
</feature>
<dbReference type="EMBL" id="JBHTMP010000002">
    <property type="protein sequence ID" value="MFD1319928.1"/>
    <property type="molecule type" value="Genomic_DNA"/>
</dbReference>
<evidence type="ECO:0000256" key="1">
    <source>
        <dbReference type="SAM" id="MobiDB-lite"/>
    </source>
</evidence>
<dbReference type="RefSeq" id="WP_377566398.1">
    <property type="nucleotide sequence ID" value="NZ_JBHTMP010000002.1"/>
</dbReference>
<reference evidence="3" key="1">
    <citation type="journal article" date="2019" name="Int. J. Syst. Evol. Microbiol.">
        <title>The Global Catalogue of Microorganisms (GCM) 10K type strain sequencing project: providing services to taxonomists for standard genome sequencing and annotation.</title>
        <authorList>
            <consortium name="The Broad Institute Genomics Platform"/>
            <consortium name="The Broad Institute Genome Sequencing Center for Infectious Disease"/>
            <person name="Wu L."/>
            <person name="Ma J."/>
        </authorList>
    </citation>
    <scope>NUCLEOTIDE SEQUENCE [LARGE SCALE GENOMIC DNA]</scope>
    <source>
        <strain evidence="3">JCM 31037</strain>
    </source>
</reference>
<name>A0ABW3Y9W4_9ACTN</name>
<evidence type="ECO:0000313" key="3">
    <source>
        <dbReference type="Proteomes" id="UP001597260"/>
    </source>
</evidence>
<keyword evidence="3" id="KW-1185">Reference proteome</keyword>
<organism evidence="2 3">
    <name type="scientific">Micromonospora sonneratiae</name>
    <dbReference type="NCBI Taxonomy" id="1184706"/>
    <lineage>
        <taxon>Bacteria</taxon>
        <taxon>Bacillati</taxon>
        <taxon>Actinomycetota</taxon>
        <taxon>Actinomycetes</taxon>
        <taxon>Micromonosporales</taxon>
        <taxon>Micromonosporaceae</taxon>
        <taxon>Micromonospora</taxon>
    </lineage>
</organism>
<comment type="caution">
    <text evidence="2">The sequence shown here is derived from an EMBL/GenBank/DDBJ whole genome shotgun (WGS) entry which is preliminary data.</text>
</comment>
<evidence type="ECO:0000313" key="2">
    <source>
        <dbReference type="EMBL" id="MFD1319928.1"/>
    </source>
</evidence>
<proteinExistence type="predicted"/>
<accession>A0ABW3Y9W4</accession>
<dbReference type="Proteomes" id="UP001597260">
    <property type="component" value="Unassembled WGS sequence"/>
</dbReference>
<protein>
    <submittedName>
        <fullName evidence="2">Uncharacterized protein</fullName>
    </submittedName>
</protein>